<comment type="caution">
    <text evidence="1">The sequence shown here is derived from an EMBL/GenBank/DDBJ whole genome shotgun (WGS) entry which is preliminary data.</text>
</comment>
<dbReference type="EMBL" id="LVLJ01002271">
    <property type="protein sequence ID" value="OAE25986.1"/>
    <property type="molecule type" value="Genomic_DNA"/>
</dbReference>
<dbReference type="AlphaFoldDB" id="A0A176W1B9"/>
<sequence>MRVVEAIASARWHSGLDADPPGESSSFRGRRWLYIAAAAAACTRSNESLTGPSKVRSDRRRSNEALNLVRSRYKKCHGVRRPFGRLVEGCAKLWGGAWVSSRPAYRHDDEDEVDCEEVDPIALGSARSVRFGSWTFTPIDCIPGPEPSADAHLVMCISLEAVGTAAAAGVESASRAKWLVSCPHHRARRSQLMLGLLA</sequence>
<name>A0A176W1B9_MARPO</name>
<evidence type="ECO:0000313" key="2">
    <source>
        <dbReference type="Proteomes" id="UP000077202"/>
    </source>
</evidence>
<reference evidence="1" key="1">
    <citation type="submission" date="2016-03" db="EMBL/GenBank/DDBJ databases">
        <title>Mechanisms controlling the formation of the plant cell surface in tip-growing cells are functionally conserved among land plants.</title>
        <authorList>
            <person name="Honkanen S."/>
            <person name="Jones V.A."/>
            <person name="Morieri G."/>
            <person name="Champion C."/>
            <person name="Hetherington A.J."/>
            <person name="Kelly S."/>
            <person name="Saint-Marcoux D."/>
            <person name="Proust H."/>
            <person name="Prescott H."/>
            <person name="Dolan L."/>
        </authorList>
    </citation>
    <scope>NUCLEOTIDE SEQUENCE [LARGE SCALE GENOMIC DNA]</scope>
    <source>
        <tissue evidence="1">Whole gametophyte</tissue>
    </source>
</reference>
<accession>A0A176W1B9</accession>
<proteinExistence type="predicted"/>
<protein>
    <submittedName>
        <fullName evidence="1">Uncharacterized protein</fullName>
    </submittedName>
</protein>
<gene>
    <name evidence="1" type="ORF">AXG93_1712s1660</name>
</gene>
<dbReference type="Proteomes" id="UP000077202">
    <property type="component" value="Unassembled WGS sequence"/>
</dbReference>
<evidence type="ECO:0000313" key="1">
    <source>
        <dbReference type="EMBL" id="OAE25986.1"/>
    </source>
</evidence>
<organism evidence="1 2">
    <name type="scientific">Marchantia polymorpha subsp. ruderalis</name>
    <dbReference type="NCBI Taxonomy" id="1480154"/>
    <lineage>
        <taxon>Eukaryota</taxon>
        <taxon>Viridiplantae</taxon>
        <taxon>Streptophyta</taxon>
        <taxon>Embryophyta</taxon>
        <taxon>Marchantiophyta</taxon>
        <taxon>Marchantiopsida</taxon>
        <taxon>Marchantiidae</taxon>
        <taxon>Marchantiales</taxon>
        <taxon>Marchantiaceae</taxon>
        <taxon>Marchantia</taxon>
    </lineage>
</organism>
<keyword evidence="2" id="KW-1185">Reference proteome</keyword>